<dbReference type="Proteomes" id="UP001168990">
    <property type="component" value="Unassembled WGS sequence"/>
</dbReference>
<dbReference type="InterPro" id="IPR006631">
    <property type="entry name" value="DM4_12"/>
</dbReference>
<name>A0AA39FLW8_9HYME</name>
<keyword evidence="3" id="KW-1185">Reference proteome</keyword>
<accession>A0AA39FLW8</accession>
<sequence>MRLERSLLIVESILGILQLTLANSECFLNATTPWNKFEKVLLRKKRHLVFPKNSAFVLTITGLKAIQIKEPSNWNLLMEFDMIWPIPINSIKYKTKKLIKKQTYHRLRRQKRNLYETIEATLNRMGLSGRNCILRTICEAKTFLHPPGISFVDDLLRVILSHEENFNGKIDSYDMAHKTKANCDKIYNCPISLLQLLLNNDYI</sequence>
<organism evidence="2 3">
    <name type="scientific">Microctonus aethiopoides</name>
    <dbReference type="NCBI Taxonomy" id="144406"/>
    <lineage>
        <taxon>Eukaryota</taxon>
        <taxon>Metazoa</taxon>
        <taxon>Ecdysozoa</taxon>
        <taxon>Arthropoda</taxon>
        <taxon>Hexapoda</taxon>
        <taxon>Insecta</taxon>
        <taxon>Pterygota</taxon>
        <taxon>Neoptera</taxon>
        <taxon>Endopterygota</taxon>
        <taxon>Hymenoptera</taxon>
        <taxon>Apocrita</taxon>
        <taxon>Ichneumonoidea</taxon>
        <taxon>Braconidae</taxon>
        <taxon>Euphorinae</taxon>
        <taxon>Microctonus</taxon>
    </lineage>
</organism>
<keyword evidence="1" id="KW-0732">Signal</keyword>
<gene>
    <name evidence="2" type="ORF">PV328_005261</name>
</gene>
<dbReference type="PANTHER" id="PTHR21253:SF0">
    <property type="entry name" value="F-BOX ONLY PROTEIN 11-RELATED"/>
    <property type="match status" value="1"/>
</dbReference>
<dbReference type="AlphaFoldDB" id="A0AA39FLW8"/>
<reference evidence="2" key="1">
    <citation type="journal article" date="2023" name="bioRxiv">
        <title>Scaffold-level genome assemblies of two parasitoid biocontrol wasps reveal the parthenogenesis mechanism and an associated novel virus.</title>
        <authorList>
            <person name="Inwood S."/>
            <person name="Skelly J."/>
            <person name="Guhlin J."/>
            <person name="Harrop T."/>
            <person name="Goldson S."/>
            <person name="Dearden P."/>
        </authorList>
    </citation>
    <scope>NUCLEOTIDE SEQUENCE</scope>
    <source>
        <strain evidence="2">Irish</strain>
        <tissue evidence="2">Whole body</tissue>
    </source>
</reference>
<proteinExistence type="predicted"/>
<dbReference type="Pfam" id="PF07841">
    <property type="entry name" value="DM4_12"/>
    <property type="match status" value="1"/>
</dbReference>
<reference evidence="2" key="2">
    <citation type="submission" date="2023-03" db="EMBL/GenBank/DDBJ databases">
        <authorList>
            <person name="Inwood S.N."/>
            <person name="Skelly J.G."/>
            <person name="Guhlin J."/>
            <person name="Harrop T.W.R."/>
            <person name="Goldson S.G."/>
            <person name="Dearden P.K."/>
        </authorList>
    </citation>
    <scope>NUCLEOTIDE SEQUENCE</scope>
    <source>
        <strain evidence="2">Irish</strain>
        <tissue evidence="2">Whole body</tissue>
    </source>
</reference>
<dbReference type="SMART" id="SM00718">
    <property type="entry name" value="DM4_12"/>
    <property type="match status" value="1"/>
</dbReference>
<evidence type="ECO:0000256" key="1">
    <source>
        <dbReference type="SAM" id="SignalP"/>
    </source>
</evidence>
<evidence type="ECO:0000313" key="3">
    <source>
        <dbReference type="Proteomes" id="UP001168990"/>
    </source>
</evidence>
<feature type="chain" id="PRO_5041246979" evidence="1">
    <location>
        <begin position="23"/>
        <end position="203"/>
    </location>
</feature>
<dbReference type="EMBL" id="JAQQBS010000002">
    <property type="protein sequence ID" value="KAK0171868.1"/>
    <property type="molecule type" value="Genomic_DNA"/>
</dbReference>
<evidence type="ECO:0000313" key="2">
    <source>
        <dbReference type="EMBL" id="KAK0171868.1"/>
    </source>
</evidence>
<dbReference type="PANTHER" id="PTHR21253">
    <property type="entry name" value="F-BOX ONLY PROTEIN 11-RELATED"/>
    <property type="match status" value="1"/>
</dbReference>
<feature type="signal peptide" evidence="1">
    <location>
        <begin position="1"/>
        <end position="22"/>
    </location>
</feature>
<protein>
    <submittedName>
        <fullName evidence="2">Uncharacterized protein</fullName>
    </submittedName>
</protein>
<comment type="caution">
    <text evidence="2">The sequence shown here is derived from an EMBL/GenBank/DDBJ whole genome shotgun (WGS) entry which is preliminary data.</text>
</comment>